<name>A0A8H5G9H2_9AGAR</name>
<feature type="domain" description="CMP/dCMP-type deaminase" evidence="5">
    <location>
        <begin position="340"/>
        <end position="500"/>
    </location>
</feature>
<evidence type="ECO:0000259" key="5">
    <source>
        <dbReference type="PROSITE" id="PS51747"/>
    </source>
</evidence>
<feature type="region of interest" description="Disordered" evidence="3">
    <location>
        <begin position="422"/>
        <end position="446"/>
    </location>
</feature>
<dbReference type="SUPFAM" id="SSF53927">
    <property type="entry name" value="Cytidine deaminase-like"/>
    <property type="match status" value="1"/>
</dbReference>
<dbReference type="GO" id="GO:0046872">
    <property type="term" value="F:metal ion binding"/>
    <property type="evidence" value="ECO:0007669"/>
    <property type="project" value="UniProtKB-KW"/>
</dbReference>
<evidence type="ECO:0000256" key="2">
    <source>
        <dbReference type="ARBA" id="ARBA00038160"/>
    </source>
</evidence>
<dbReference type="InterPro" id="IPR002125">
    <property type="entry name" value="CMP_dCMP_dom"/>
</dbReference>
<dbReference type="Pfam" id="PF00856">
    <property type="entry name" value="SET"/>
    <property type="match status" value="1"/>
</dbReference>
<proteinExistence type="inferred from homology"/>
<dbReference type="GO" id="GO:0005634">
    <property type="term" value="C:nucleus"/>
    <property type="evidence" value="ECO:0007669"/>
    <property type="project" value="TreeGrafter"/>
</dbReference>
<dbReference type="SUPFAM" id="SSF82199">
    <property type="entry name" value="SET domain"/>
    <property type="match status" value="1"/>
</dbReference>
<evidence type="ECO:0000259" key="4">
    <source>
        <dbReference type="PROSITE" id="PS50280"/>
    </source>
</evidence>
<dbReference type="PROSITE" id="PS50280">
    <property type="entry name" value="SET"/>
    <property type="match status" value="1"/>
</dbReference>
<protein>
    <recommendedName>
        <fullName evidence="8">SET domain-containing protein</fullName>
    </recommendedName>
</protein>
<accession>A0A8H5G9H2</accession>
<evidence type="ECO:0000256" key="3">
    <source>
        <dbReference type="SAM" id="MobiDB-lite"/>
    </source>
</evidence>
<dbReference type="EMBL" id="JAACJO010000003">
    <property type="protein sequence ID" value="KAF5360794.1"/>
    <property type="molecule type" value="Genomic_DNA"/>
</dbReference>
<evidence type="ECO:0000313" key="7">
    <source>
        <dbReference type="Proteomes" id="UP000559027"/>
    </source>
</evidence>
<dbReference type="Gene3D" id="2.170.270.10">
    <property type="entry name" value="SET domain"/>
    <property type="match status" value="1"/>
</dbReference>
<dbReference type="AlphaFoldDB" id="A0A8H5G9H2"/>
<dbReference type="Pfam" id="PF00383">
    <property type="entry name" value="dCMP_cyt_deam_1"/>
    <property type="match status" value="1"/>
</dbReference>
<gene>
    <name evidence="6" type="ORF">D9756_004776</name>
</gene>
<evidence type="ECO:0000256" key="1">
    <source>
        <dbReference type="ARBA" id="ARBA00022694"/>
    </source>
</evidence>
<comment type="similarity">
    <text evidence="2">Belongs to the cytidine and deoxycytidylate deaminase family. ADAT3 subfamily.</text>
</comment>
<sequence>MESAAVHHDPQHLNSTGCVIRVSEGKGRGVYGSAASKPIPRDSTIEISPVLFFSKSEYEDHGIIFDSPLSVPFAYSPLFPGKHTVLNHYTFVWPDGRMALALGLGSLFNHSDPPNVSFKLDTSTDSIRYITTRDIQTGEELCIFYGHKLWFTPVGGVTEENDVRTTYEDPHDGWGGLSIVEFDEQSITSVNPFAEGNAEEPLVEGDLPFMRYKLPPEEETPETVRTIQAWVVDIPDQRLITTILKWLKQVNLDSAELAHLKRIRKQNGTTTFLIASQAAFPLDPPRLPEHLDLLSPYLHIVPASSALTPTQLNLKTVLWPTMFTPRRKDEQERWSRGKAAWAWQAMQRTVQAAVEAIHNGEYPIAAHVPTPYEEPSCKNNADGIPSREAPKEFVAHDTRKSTQHPLRHAVINTIRKVADSAGSTSSIYNDKAESDASISQGESDGRVTPLQNGTNYLLTSLTLFTTHEPCVMCSMALLHSRVKEVIYLYPMPKTGACGSITCLPTLKGVNHRYSIARWKPDDQISSLIVSIAKKKYSRVTTSVDDHGVLHIDTKIDA</sequence>
<dbReference type="InterPro" id="IPR001214">
    <property type="entry name" value="SET_dom"/>
</dbReference>
<feature type="domain" description="SET" evidence="4">
    <location>
        <begin position="16"/>
        <end position="146"/>
    </location>
</feature>
<keyword evidence="7" id="KW-1185">Reference proteome</keyword>
<dbReference type="Gene3D" id="3.40.140.10">
    <property type="entry name" value="Cytidine Deaminase, domain 2"/>
    <property type="match status" value="1"/>
</dbReference>
<dbReference type="OrthoDB" id="3180714at2759"/>
<dbReference type="GO" id="GO:0002100">
    <property type="term" value="P:tRNA wobble adenosine to inosine editing"/>
    <property type="evidence" value="ECO:0007669"/>
    <property type="project" value="InterPro"/>
</dbReference>
<dbReference type="PROSITE" id="PS51747">
    <property type="entry name" value="CYT_DCMP_DEAMINASES_2"/>
    <property type="match status" value="1"/>
</dbReference>
<dbReference type="InterPro" id="IPR046341">
    <property type="entry name" value="SET_dom_sf"/>
</dbReference>
<keyword evidence="1" id="KW-0819">tRNA processing</keyword>
<dbReference type="GO" id="GO:0005737">
    <property type="term" value="C:cytoplasm"/>
    <property type="evidence" value="ECO:0007669"/>
    <property type="project" value="TreeGrafter"/>
</dbReference>
<dbReference type="InterPro" id="IPR016193">
    <property type="entry name" value="Cytidine_deaminase-like"/>
</dbReference>
<dbReference type="CDD" id="cd10540">
    <property type="entry name" value="SET_SpSet7-like"/>
    <property type="match status" value="1"/>
</dbReference>
<evidence type="ECO:0000313" key="6">
    <source>
        <dbReference type="EMBL" id="KAF5360794.1"/>
    </source>
</evidence>
<dbReference type="PANTHER" id="PTHR11079:SF156">
    <property type="entry name" value="INACTIVE TRNA-SPECIFIC ADENOSINE DEAMINASE-LIKE PROTEIN 3-RELATED"/>
    <property type="match status" value="1"/>
</dbReference>
<comment type="caution">
    <text evidence="6">The sequence shown here is derived from an EMBL/GenBank/DDBJ whole genome shotgun (WGS) entry which is preliminary data.</text>
</comment>
<reference evidence="6 7" key="1">
    <citation type="journal article" date="2020" name="ISME J.">
        <title>Uncovering the hidden diversity of litter-decomposition mechanisms in mushroom-forming fungi.</title>
        <authorList>
            <person name="Floudas D."/>
            <person name="Bentzer J."/>
            <person name="Ahren D."/>
            <person name="Johansson T."/>
            <person name="Persson P."/>
            <person name="Tunlid A."/>
        </authorList>
    </citation>
    <scope>NUCLEOTIDE SEQUENCE [LARGE SCALE GENOMIC DNA]</scope>
    <source>
        <strain evidence="6 7">CBS 146.42</strain>
    </source>
</reference>
<dbReference type="GO" id="GO:0052717">
    <property type="term" value="F:tRNA-specific adenosine-34 deaminase activity"/>
    <property type="evidence" value="ECO:0007669"/>
    <property type="project" value="UniProtKB-EC"/>
</dbReference>
<evidence type="ECO:0008006" key="8">
    <source>
        <dbReference type="Google" id="ProtNLM"/>
    </source>
</evidence>
<organism evidence="6 7">
    <name type="scientific">Leucocoprinus leucothites</name>
    <dbReference type="NCBI Taxonomy" id="201217"/>
    <lineage>
        <taxon>Eukaryota</taxon>
        <taxon>Fungi</taxon>
        <taxon>Dikarya</taxon>
        <taxon>Basidiomycota</taxon>
        <taxon>Agaricomycotina</taxon>
        <taxon>Agaricomycetes</taxon>
        <taxon>Agaricomycetidae</taxon>
        <taxon>Agaricales</taxon>
        <taxon>Agaricineae</taxon>
        <taxon>Agaricaceae</taxon>
        <taxon>Leucocoprinus</taxon>
    </lineage>
</organism>
<dbReference type="PANTHER" id="PTHR11079">
    <property type="entry name" value="CYTOSINE DEAMINASE FAMILY MEMBER"/>
    <property type="match status" value="1"/>
</dbReference>
<dbReference type="Proteomes" id="UP000559027">
    <property type="component" value="Unassembled WGS sequence"/>
</dbReference>